<dbReference type="OrthoDB" id="9855664at2"/>
<sequence length="91" mass="9959">MKKNIYQLACFLQTEENTNAISTADLQEDIEVAKEEILSLLAEKVGKIAAEDKLNNLTTSVYDQGYIDGIRAGAQLIRLITGDADTIKITA</sequence>
<organism evidence="1">
    <name type="scientific">Tepidanaerobacter syntrophicus</name>
    <dbReference type="NCBI Taxonomy" id="224999"/>
    <lineage>
        <taxon>Bacteria</taxon>
        <taxon>Bacillati</taxon>
        <taxon>Bacillota</taxon>
        <taxon>Clostridia</taxon>
        <taxon>Thermosediminibacterales</taxon>
        <taxon>Tepidanaerobacteraceae</taxon>
        <taxon>Tepidanaerobacter</taxon>
    </lineage>
</organism>
<dbReference type="RefSeq" id="WP_059032505.1">
    <property type="nucleotide sequence ID" value="NZ_DF977001.1"/>
</dbReference>
<keyword evidence="2" id="KW-1185">Reference proteome</keyword>
<dbReference type="STRING" id="224999.GCA_001485475_01100"/>
<proteinExistence type="predicted"/>
<dbReference type="Proteomes" id="UP000062160">
    <property type="component" value="Unassembled WGS sequence"/>
</dbReference>
<protein>
    <submittedName>
        <fullName evidence="1">Uncharacterized protein</fullName>
    </submittedName>
</protein>
<gene>
    <name evidence="1" type="ORF">TSYNT_7103</name>
</gene>
<evidence type="ECO:0000313" key="1">
    <source>
        <dbReference type="EMBL" id="GAQ25085.1"/>
    </source>
</evidence>
<evidence type="ECO:0000313" key="2">
    <source>
        <dbReference type="Proteomes" id="UP000062160"/>
    </source>
</evidence>
<name>A0A0U9HEH1_9FIRM</name>
<accession>A0A0U9HEH1</accession>
<reference evidence="1" key="1">
    <citation type="journal article" date="2016" name="Genome Announc.">
        <title>Draft Genome Sequence of the Syntrophic Lactate-Degrading Bacterium Tepidanaerobacter syntrophicus JLT.</title>
        <authorList>
            <person name="Matsuura N."/>
            <person name="Ohashi A."/>
            <person name="Tourlousse D.M."/>
            <person name="Sekiguchi Y."/>
        </authorList>
    </citation>
    <scope>NUCLEOTIDE SEQUENCE [LARGE SCALE GENOMIC DNA]</scope>
    <source>
        <strain evidence="1">JL</strain>
    </source>
</reference>
<dbReference type="EMBL" id="DF977001">
    <property type="protein sequence ID" value="GAQ25085.1"/>
    <property type="molecule type" value="Genomic_DNA"/>
</dbReference>
<dbReference type="AlphaFoldDB" id="A0A0U9HEH1"/>